<dbReference type="SUPFAM" id="SSF56059">
    <property type="entry name" value="Glutathione synthetase ATP-binding domain-like"/>
    <property type="match status" value="1"/>
</dbReference>
<evidence type="ECO:0000256" key="13">
    <source>
        <dbReference type="ARBA" id="ARBA00048600"/>
    </source>
</evidence>
<evidence type="ECO:0000256" key="14">
    <source>
        <dbReference type="PROSITE-ProRule" id="PRU00409"/>
    </source>
</evidence>
<proteinExistence type="predicted"/>
<feature type="domain" description="CoA carboxyltransferase C-terminal" evidence="19">
    <location>
        <begin position="1795"/>
        <end position="2096"/>
    </location>
</feature>
<name>A0A316Z7R5_9BASI</name>
<dbReference type="Pfam" id="PF00364">
    <property type="entry name" value="Biotin_lipoyl"/>
    <property type="match status" value="1"/>
</dbReference>
<evidence type="ECO:0000256" key="10">
    <source>
        <dbReference type="ARBA" id="ARBA00023267"/>
    </source>
</evidence>
<dbReference type="InterPro" id="IPR034733">
    <property type="entry name" value="AcCoA_carboxyl_beta"/>
</dbReference>
<dbReference type="SUPFAM" id="SSF52440">
    <property type="entry name" value="PreATP-grasp domain"/>
    <property type="match status" value="1"/>
</dbReference>
<dbReference type="STRING" id="58919.A0A316Z7R5"/>
<evidence type="ECO:0000259" key="15">
    <source>
        <dbReference type="PROSITE" id="PS50968"/>
    </source>
</evidence>
<dbReference type="InterPro" id="IPR011761">
    <property type="entry name" value="ATP-grasp"/>
</dbReference>
<feature type="domain" description="Lipoyl-binding" evidence="15">
    <location>
        <begin position="674"/>
        <end position="748"/>
    </location>
</feature>
<dbReference type="SUPFAM" id="SSF51230">
    <property type="entry name" value="Single hybrid motif"/>
    <property type="match status" value="1"/>
</dbReference>
<accession>A0A316Z7R5</accession>
<dbReference type="PANTHER" id="PTHR45728:SF3">
    <property type="entry name" value="ACETYL-COA CARBOXYLASE"/>
    <property type="match status" value="1"/>
</dbReference>
<dbReference type="Gene3D" id="3.90.1770.10">
    <property type="entry name" value="PreATP-grasp domain"/>
    <property type="match status" value="1"/>
</dbReference>
<dbReference type="InterPro" id="IPR011053">
    <property type="entry name" value="Single_hybrid_motif"/>
</dbReference>
<dbReference type="OrthoDB" id="14612at2759"/>
<keyword evidence="7 14" id="KW-0067">ATP-binding</keyword>
<dbReference type="PROSITE" id="PS50979">
    <property type="entry name" value="BC"/>
    <property type="match status" value="1"/>
</dbReference>
<evidence type="ECO:0000256" key="3">
    <source>
        <dbReference type="ARBA" id="ARBA00022516"/>
    </source>
</evidence>
<comment type="cofactor">
    <cofactor evidence="1">
        <name>biotin</name>
        <dbReference type="ChEBI" id="CHEBI:57586"/>
    </cofactor>
</comment>
<dbReference type="Pfam" id="PF21385">
    <property type="entry name" value="ACCA_BT"/>
    <property type="match status" value="1"/>
</dbReference>
<dbReference type="PROSITE" id="PS00866">
    <property type="entry name" value="CPSASE_1"/>
    <property type="match status" value="1"/>
</dbReference>
<feature type="domain" description="CoA carboxyltransferase N-terminal" evidence="18">
    <location>
        <begin position="1456"/>
        <end position="1791"/>
    </location>
</feature>
<evidence type="ECO:0000256" key="12">
    <source>
        <dbReference type="ARBA" id="ARBA00048065"/>
    </source>
</evidence>
<dbReference type="InterPro" id="IPR013537">
    <property type="entry name" value="AcCoA_COase_cen"/>
</dbReference>
<feature type="domain" description="Biotin carboxylation" evidence="17">
    <location>
        <begin position="39"/>
        <end position="547"/>
    </location>
</feature>
<dbReference type="Gene3D" id="3.90.226.10">
    <property type="entry name" value="2-enoyl-CoA Hydratase, Chain A, domain 1"/>
    <property type="match status" value="2"/>
</dbReference>
<evidence type="ECO:0000256" key="8">
    <source>
        <dbReference type="ARBA" id="ARBA00023098"/>
    </source>
</evidence>
<evidence type="ECO:0000256" key="9">
    <source>
        <dbReference type="ARBA" id="ARBA00023160"/>
    </source>
</evidence>
<dbReference type="InterPro" id="IPR005481">
    <property type="entry name" value="BC-like_N"/>
</dbReference>
<dbReference type="PROSITE" id="PS00188">
    <property type="entry name" value="BIOTIN"/>
    <property type="match status" value="1"/>
</dbReference>
<keyword evidence="8" id="KW-0443">Lipid metabolism</keyword>
<dbReference type="FunFam" id="3.40.50.20:FF:000005">
    <property type="entry name" value="acetyl-CoA carboxylase isoform X2"/>
    <property type="match status" value="1"/>
</dbReference>
<dbReference type="PANTHER" id="PTHR45728">
    <property type="entry name" value="ACETYL-COA CARBOXYLASE, ISOFORM A"/>
    <property type="match status" value="1"/>
</dbReference>
<dbReference type="GO" id="GO:2001295">
    <property type="term" value="P:malonyl-CoA biosynthetic process"/>
    <property type="evidence" value="ECO:0007669"/>
    <property type="project" value="UniProtKB-UniPathway"/>
</dbReference>
<keyword evidence="5 14" id="KW-0547">Nucleotide-binding</keyword>
<organism evidence="20 21">
    <name type="scientific">Tilletiopsis washingtonensis</name>
    <dbReference type="NCBI Taxonomy" id="58919"/>
    <lineage>
        <taxon>Eukaryota</taxon>
        <taxon>Fungi</taxon>
        <taxon>Dikarya</taxon>
        <taxon>Basidiomycota</taxon>
        <taxon>Ustilaginomycotina</taxon>
        <taxon>Exobasidiomycetes</taxon>
        <taxon>Entylomatales</taxon>
        <taxon>Entylomatales incertae sedis</taxon>
        <taxon>Tilletiopsis</taxon>
    </lineage>
</organism>
<dbReference type="Pfam" id="PF00289">
    <property type="entry name" value="Biotin_carb_N"/>
    <property type="match status" value="1"/>
</dbReference>
<sequence length="2170" mass="236160">MTLSAEHYAVKHFIGGHSLETAPSSAVSEFVRKQGGHTVITKVLICNNGIAAVKEIRSIRKWAYETFGDERAVEFVVMATPEDLKINADYIRMADQYVEVPGGSNNNNYANVDLIVDIAERMNVHAVWAGWGHASENPRLPESLAASAQKIIFIGPPGSAMRSLGDKISSTIVAQHADVPCMPWSGTGVKDTIMSEQGFLTVSDEVYQRACIHSAEEGLEKAETIGYPVMIKASEGGGGKGIRMCASADNFRQFYNAVLGEVPGSPVFVMKLAGKARHLEVQLLADQYGNAISIFGRDCSVQRRHQKIIEEAPVTIAPEEARDAMEKAAVRLAKLVGYVSAGTVEWLYSPDTGEFSFLELNPRLQVEHPTTEMVSGVNIPAAQLQVAMGIPLYRIRDIRTLYGMDPRGAESIDFEFADPESFKKQRKPQPRGHVVACRITAEDAAEGFRPSMGTVSEINFKGSGNCWGYFSIGGTGGLHEFADSQFGHIFAFGTDRSDARNQMILALKDLNIRGEFKNTNEFLLRLLETSEFTQNNFTTGWLDSLITQRFTAERPPQAVAVIAAAAVKCYLASCDCEAAYSAILSKGQVPPKDTIKTFFQLEFVYMGEKYAWAGNRASKNSYALFLKGQRVLVDLQPLSDGGVLMKLGGKSHTVYWQQDAAALRVMINQKTALIENEVDPSQLKSPSPGKLVSLLAASGSKVKAGQPLCELEIMKMLLPITAAEDGTITWLRAPGVTVASGELLGILTLDDPSRVVQATPFTGRLPEMGLPVVVGAKPHQRYDYALSVLQDVLAGFDRLWQPSLDELFDVMAQNETPYGQALQILSTLSGRIPAKLEEVVRSTIDAASAKGAEFPAARLRKLSENFVRDNVNSAVAQQVTTALSPLMTVFEAYSHGTKSYASSILAGLLQQYYDIESRFTGEADVVLTLRQEADGDLDKVLAMQISHNGIAAKNALLLAVLDKYVKSNLSHGANGGGDQMHKVLQSLASLQGKSTAPVALKAREVSMSRDLPSLAERQAQMESILRTSVQSATYGGAGEFHEPHLAVLRELTDSQYTVYDVLHSFFGAKAVHLAFASLVTYIMRAYRAYDVLGFKYAVEDFDADERAVLSWNFQLPVHGRPKAERQTSVGDLVAAGGESNSTSRGGAALRQGVMTSCTTIEDLRDVLPRALKYFKPHSESPINVLNIAVTDDPDVGDEQARAAFASWTNRFTKEIAAAGVRRITFMHCSPGAYPWYTTLRPADGAWAEEKAIRNIEPALAFQLELDRLTQNFEITPVPVTSSTIHLYFARGKANPTDTRFFVRSLVRPGRLITGSVADYLVSASDRIVSDILNVLEVALGKPEYRTADASQIFMSFIYTLDITLADIQKALAGFIDRHGARFFRLRITGAELRFVMQGKSGSTPTAIRAFVTNETGFVVRYEAYEEVVTDDGHTLLKNIAGPATPATLHMQDAHQPYTTKVALQSRRSRAHALQTTFAYDFVDVLRQSLRAAWKQHASKYPSEPIRSLAELVLDEKTGELRQVKRAPGTNNIGMVAWLMELLTPEYPQGRQVVMIANDVTFQAGSFGPAEDRFFAAASRLARQMGVPRLYISANSGARIGLASEPLDLFLAKFVDDDPDKGFEYLYLDDAGLATLAERKASDSVITERRERDGVVHHVITDIIGMQEGLGVECLSGSGLIAGETSRARDEIFTATIITGRSVGIGAYLARLGERVIQVEGSPMILTGYQALNKLLGREVYTSNLQLGGPQIMYRNGITHLSVPDDLAAVRAAVRWLSYVPATSSSPLPRMPSADSWDRDVAYYPPAAPYDPRLLLTGTSGPEAAAGLLDAGSWTETLAGWAASVVVGRGRIGGIPIGIVCFETRTTEHVIPADPAFEDSREQRVVAPGQVWGSDSSAKTASFIEDLNRERLPLLMLANVRGFSGGAAEMFAAVLKRGSDIVHALSAFKQPAFIHIPPRGELRGGAFVVVDASINADGAMELTADTDSRAGVLEPAGIVDVKFRPEAQRKMLHRVDPRAAELVRSGDRAALAEHEKKMSGVTNSIASAFADLHDRSGRMLAVGSIRSAFAWNDARRYFYRRLSLRIAEFDAIAVLRAAKPSLEVTAARALLEETLQTGLGDADEQQLIDLIASKQTAIAAKADELRSDAVRASFAALSPEARQALLASLSS</sequence>
<dbReference type="UniPathway" id="UPA00655">
    <property type="reaction ID" value="UER00711"/>
</dbReference>
<keyword evidence="6" id="KW-0276">Fatty acid metabolism</keyword>
<dbReference type="InterPro" id="IPR011762">
    <property type="entry name" value="COA_CT_N"/>
</dbReference>
<dbReference type="SMART" id="SM00878">
    <property type="entry name" value="Biotin_carb_C"/>
    <property type="match status" value="1"/>
</dbReference>
<dbReference type="GO" id="GO:0046872">
    <property type="term" value="F:metal ion binding"/>
    <property type="evidence" value="ECO:0007669"/>
    <property type="project" value="InterPro"/>
</dbReference>
<dbReference type="Gene3D" id="3.30.1490.20">
    <property type="entry name" value="ATP-grasp fold, A domain"/>
    <property type="match status" value="1"/>
</dbReference>
<dbReference type="InterPro" id="IPR029045">
    <property type="entry name" value="ClpP/crotonase-like_dom_sf"/>
</dbReference>
<dbReference type="PROSITE" id="PS50968">
    <property type="entry name" value="BIOTINYL_LIPOYL"/>
    <property type="match status" value="1"/>
</dbReference>
<dbReference type="RefSeq" id="XP_025597918.1">
    <property type="nucleotide sequence ID" value="XM_025745296.1"/>
</dbReference>
<evidence type="ECO:0000313" key="20">
    <source>
        <dbReference type="EMBL" id="PWN97639.1"/>
    </source>
</evidence>
<dbReference type="InterPro" id="IPR049074">
    <property type="entry name" value="ACCA_BT"/>
</dbReference>
<dbReference type="Proteomes" id="UP000245946">
    <property type="component" value="Unassembled WGS sequence"/>
</dbReference>
<evidence type="ECO:0000256" key="11">
    <source>
        <dbReference type="ARBA" id="ARBA00023268"/>
    </source>
</evidence>
<dbReference type="GeneID" id="37272840"/>
<evidence type="ECO:0000256" key="2">
    <source>
        <dbReference type="ARBA" id="ARBA00004956"/>
    </source>
</evidence>
<dbReference type="GO" id="GO:0004075">
    <property type="term" value="F:biotin carboxylase activity"/>
    <property type="evidence" value="ECO:0007669"/>
    <property type="project" value="UniProtKB-EC"/>
</dbReference>
<dbReference type="InterPro" id="IPR001882">
    <property type="entry name" value="Biotin_BS"/>
</dbReference>
<dbReference type="SUPFAM" id="SSF51246">
    <property type="entry name" value="Rudiment single hybrid motif"/>
    <property type="match status" value="1"/>
</dbReference>
<dbReference type="Gene3D" id="2.40.460.10">
    <property type="entry name" value="Biotin dependent carboxylase carboxyltransferase"/>
    <property type="match status" value="1"/>
</dbReference>
<evidence type="ECO:0000256" key="7">
    <source>
        <dbReference type="ARBA" id="ARBA00022840"/>
    </source>
</evidence>
<dbReference type="InterPro" id="IPR005479">
    <property type="entry name" value="CPAse_ATP-bd"/>
</dbReference>
<dbReference type="InterPro" id="IPR016185">
    <property type="entry name" value="PreATP-grasp_dom_sf"/>
</dbReference>
<dbReference type="InterPro" id="IPR013815">
    <property type="entry name" value="ATP_grasp_subdomain_1"/>
</dbReference>
<comment type="pathway">
    <text evidence="2">Lipid metabolism; malonyl-CoA biosynthesis; malonyl-CoA from acetyl-CoA: step 1/1.</text>
</comment>
<evidence type="ECO:0000259" key="16">
    <source>
        <dbReference type="PROSITE" id="PS50975"/>
    </source>
</evidence>
<dbReference type="SUPFAM" id="SSF52096">
    <property type="entry name" value="ClpP/crotonase"/>
    <property type="match status" value="2"/>
</dbReference>
<protein>
    <submittedName>
        <fullName evidence="20">Uncharacterized protein</fullName>
    </submittedName>
</protein>
<keyword evidence="11" id="KW-0511">Multifunctional enzyme</keyword>
<dbReference type="InterPro" id="IPR011763">
    <property type="entry name" value="COA_CT_C"/>
</dbReference>
<dbReference type="InterPro" id="IPR005482">
    <property type="entry name" value="Biotin_COase_C"/>
</dbReference>
<dbReference type="GO" id="GO:0006633">
    <property type="term" value="P:fatty acid biosynthetic process"/>
    <property type="evidence" value="ECO:0007669"/>
    <property type="project" value="UniProtKB-KW"/>
</dbReference>
<dbReference type="FunFam" id="2.40.50.100:FF:000005">
    <property type="entry name" value="Acetyl-CoA carboxylase 1"/>
    <property type="match status" value="1"/>
</dbReference>
<keyword evidence="4" id="KW-0436">Ligase</keyword>
<dbReference type="InterPro" id="IPR000089">
    <property type="entry name" value="Biotin_lipoyl"/>
</dbReference>
<dbReference type="Gene3D" id="3.30.470.20">
    <property type="entry name" value="ATP-grasp fold, B domain"/>
    <property type="match status" value="1"/>
</dbReference>
<keyword evidence="21" id="KW-1185">Reference proteome</keyword>
<dbReference type="GO" id="GO:0005739">
    <property type="term" value="C:mitochondrion"/>
    <property type="evidence" value="ECO:0007669"/>
    <property type="project" value="TreeGrafter"/>
</dbReference>
<dbReference type="PROSITE" id="PS50975">
    <property type="entry name" value="ATP_GRASP"/>
    <property type="match status" value="1"/>
</dbReference>
<dbReference type="InterPro" id="IPR011764">
    <property type="entry name" value="Biotin_carboxylation_dom"/>
</dbReference>
<dbReference type="Pfam" id="PF02786">
    <property type="entry name" value="CPSase_L_D2"/>
    <property type="match status" value="1"/>
</dbReference>
<evidence type="ECO:0000256" key="4">
    <source>
        <dbReference type="ARBA" id="ARBA00022598"/>
    </source>
</evidence>
<dbReference type="FunFam" id="3.30.1490.20:FF:000003">
    <property type="entry name" value="acetyl-CoA carboxylase isoform X1"/>
    <property type="match status" value="1"/>
</dbReference>
<dbReference type="Pfam" id="PF01039">
    <property type="entry name" value="Carboxyl_trans"/>
    <property type="match status" value="1"/>
</dbReference>
<evidence type="ECO:0000256" key="1">
    <source>
        <dbReference type="ARBA" id="ARBA00001953"/>
    </source>
</evidence>
<comment type="catalytic activity">
    <reaction evidence="12">
        <text>hydrogencarbonate + acetyl-CoA + ATP = malonyl-CoA + ADP + phosphate + H(+)</text>
        <dbReference type="Rhea" id="RHEA:11308"/>
        <dbReference type="ChEBI" id="CHEBI:15378"/>
        <dbReference type="ChEBI" id="CHEBI:17544"/>
        <dbReference type="ChEBI" id="CHEBI:30616"/>
        <dbReference type="ChEBI" id="CHEBI:43474"/>
        <dbReference type="ChEBI" id="CHEBI:57288"/>
        <dbReference type="ChEBI" id="CHEBI:57384"/>
        <dbReference type="ChEBI" id="CHEBI:456216"/>
        <dbReference type="EC" id="6.4.1.2"/>
    </reaction>
</comment>
<dbReference type="Pfam" id="PF08326">
    <property type="entry name" value="ACC_central"/>
    <property type="match status" value="1"/>
</dbReference>
<dbReference type="InterPro" id="IPR049076">
    <property type="entry name" value="ACCA"/>
</dbReference>
<evidence type="ECO:0000256" key="5">
    <source>
        <dbReference type="ARBA" id="ARBA00022741"/>
    </source>
</evidence>
<dbReference type="PROSITE" id="PS50989">
    <property type="entry name" value="COA_CT_CTER"/>
    <property type="match status" value="1"/>
</dbReference>
<evidence type="ECO:0000259" key="18">
    <source>
        <dbReference type="PROSITE" id="PS50980"/>
    </source>
</evidence>
<feature type="domain" description="ATP-grasp" evidence="16">
    <location>
        <begin position="196"/>
        <end position="388"/>
    </location>
</feature>
<gene>
    <name evidence="20" type="ORF">FA09DRAFT_360957</name>
</gene>
<dbReference type="GO" id="GO:0005524">
    <property type="term" value="F:ATP binding"/>
    <property type="evidence" value="ECO:0007669"/>
    <property type="project" value="UniProtKB-UniRule"/>
</dbReference>
<reference evidence="20 21" key="1">
    <citation type="journal article" date="2018" name="Mol. Biol. Evol.">
        <title>Broad Genomic Sampling Reveals a Smut Pathogenic Ancestry of the Fungal Clade Ustilaginomycotina.</title>
        <authorList>
            <person name="Kijpornyongpan T."/>
            <person name="Mondo S.J."/>
            <person name="Barry K."/>
            <person name="Sandor L."/>
            <person name="Lee J."/>
            <person name="Lipzen A."/>
            <person name="Pangilinan J."/>
            <person name="LaButti K."/>
            <person name="Hainaut M."/>
            <person name="Henrissat B."/>
            <person name="Grigoriev I.V."/>
            <person name="Spatafora J.W."/>
            <person name="Aime M.C."/>
        </authorList>
    </citation>
    <scope>NUCLEOTIDE SEQUENCE [LARGE SCALE GENOMIC DNA]</scope>
    <source>
        <strain evidence="20 21">MCA 4186</strain>
    </source>
</reference>
<dbReference type="CDD" id="cd06850">
    <property type="entry name" value="biotinyl_domain"/>
    <property type="match status" value="1"/>
</dbReference>
<keyword evidence="10" id="KW-0092">Biotin</keyword>
<evidence type="ECO:0000313" key="21">
    <source>
        <dbReference type="Proteomes" id="UP000245946"/>
    </source>
</evidence>
<dbReference type="GO" id="GO:0003989">
    <property type="term" value="F:acetyl-CoA carboxylase activity"/>
    <property type="evidence" value="ECO:0007669"/>
    <property type="project" value="UniProtKB-EC"/>
</dbReference>
<evidence type="ECO:0000259" key="19">
    <source>
        <dbReference type="PROSITE" id="PS50989"/>
    </source>
</evidence>
<evidence type="ECO:0000259" key="17">
    <source>
        <dbReference type="PROSITE" id="PS50979"/>
    </source>
</evidence>
<keyword evidence="3" id="KW-0444">Lipid biosynthesis</keyword>
<keyword evidence="9" id="KW-0275">Fatty acid biosynthesis</keyword>
<dbReference type="EMBL" id="KZ819294">
    <property type="protein sequence ID" value="PWN97639.1"/>
    <property type="molecule type" value="Genomic_DNA"/>
</dbReference>
<dbReference type="Gene3D" id="2.40.50.100">
    <property type="match status" value="1"/>
</dbReference>
<dbReference type="Gene3D" id="3.40.50.20">
    <property type="match status" value="1"/>
</dbReference>
<evidence type="ECO:0000256" key="6">
    <source>
        <dbReference type="ARBA" id="ARBA00022832"/>
    </source>
</evidence>
<dbReference type="PROSITE" id="PS50980">
    <property type="entry name" value="COA_CT_NTER"/>
    <property type="match status" value="1"/>
</dbReference>
<dbReference type="Pfam" id="PF02785">
    <property type="entry name" value="Biotin_carb_C"/>
    <property type="match status" value="1"/>
</dbReference>
<dbReference type="PROSITE" id="PS00867">
    <property type="entry name" value="CPSASE_2"/>
    <property type="match status" value="1"/>
</dbReference>
<dbReference type="InterPro" id="IPR011054">
    <property type="entry name" value="Rudment_hybrid_motif"/>
</dbReference>
<comment type="catalytic activity">
    <reaction evidence="13">
        <text>N(6)-biotinyl-L-lysyl-[protein] + hydrogencarbonate + ATP = N(6)-carboxybiotinyl-L-lysyl-[protein] + ADP + phosphate + H(+)</text>
        <dbReference type="Rhea" id="RHEA:13501"/>
        <dbReference type="Rhea" id="RHEA-COMP:10505"/>
        <dbReference type="Rhea" id="RHEA-COMP:10506"/>
        <dbReference type="ChEBI" id="CHEBI:15378"/>
        <dbReference type="ChEBI" id="CHEBI:17544"/>
        <dbReference type="ChEBI" id="CHEBI:30616"/>
        <dbReference type="ChEBI" id="CHEBI:43474"/>
        <dbReference type="ChEBI" id="CHEBI:83144"/>
        <dbReference type="ChEBI" id="CHEBI:83145"/>
        <dbReference type="ChEBI" id="CHEBI:456216"/>
        <dbReference type="EC" id="6.3.4.14"/>
    </reaction>
</comment>